<dbReference type="EMBL" id="LHQQ01000052">
    <property type="protein sequence ID" value="KOS44910.1"/>
    <property type="molecule type" value="Genomic_DNA"/>
</dbReference>
<evidence type="ECO:0000313" key="1">
    <source>
        <dbReference type="EMBL" id="KOS44910.1"/>
    </source>
</evidence>
<dbReference type="AlphaFoldDB" id="A0A0M8PCI7"/>
<proteinExistence type="predicted"/>
<name>A0A0M8PCI7_9EURO</name>
<keyword evidence="2" id="KW-1185">Reference proteome</keyword>
<evidence type="ECO:0000313" key="2">
    <source>
        <dbReference type="Proteomes" id="UP000037696"/>
    </source>
</evidence>
<dbReference type="Proteomes" id="UP000037696">
    <property type="component" value="Unassembled WGS sequence"/>
</dbReference>
<gene>
    <name evidence="1" type="ORF">ACN38_g4128</name>
</gene>
<sequence>MPLTWPFSILSNSLNIPRDRPYLSTDRSRRLHLIPARNLIECPFLQSVQCPMRILRPIGQYPTRYLRNA</sequence>
<organism evidence="1 2">
    <name type="scientific">Penicillium nordicum</name>
    <dbReference type="NCBI Taxonomy" id="229535"/>
    <lineage>
        <taxon>Eukaryota</taxon>
        <taxon>Fungi</taxon>
        <taxon>Dikarya</taxon>
        <taxon>Ascomycota</taxon>
        <taxon>Pezizomycotina</taxon>
        <taxon>Eurotiomycetes</taxon>
        <taxon>Eurotiomycetidae</taxon>
        <taxon>Eurotiales</taxon>
        <taxon>Aspergillaceae</taxon>
        <taxon>Penicillium</taxon>
    </lineage>
</organism>
<comment type="caution">
    <text evidence="1">The sequence shown here is derived from an EMBL/GenBank/DDBJ whole genome shotgun (WGS) entry which is preliminary data.</text>
</comment>
<protein>
    <submittedName>
        <fullName evidence="1">Uncharacterized protein</fullName>
    </submittedName>
</protein>
<accession>A0A0M8PCI7</accession>
<reference evidence="1 2" key="1">
    <citation type="submission" date="2015-08" db="EMBL/GenBank/DDBJ databases">
        <title>Genome sequencing of Penicillium nordicum.</title>
        <authorList>
            <person name="Nguyen H.D."/>
            <person name="Seifert K.A."/>
        </authorList>
    </citation>
    <scope>NUCLEOTIDE SEQUENCE [LARGE SCALE GENOMIC DNA]</scope>
    <source>
        <strain evidence="1 2">DAOMC 185683</strain>
    </source>
</reference>